<accession>A0A9D4UCQ3</accession>
<evidence type="ECO:0000313" key="3">
    <source>
        <dbReference type="Proteomes" id="UP000886520"/>
    </source>
</evidence>
<organism evidence="2 3">
    <name type="scientific">Adiantum capillus-veneris</name>
    <name type="common">Maidenhair fern</name>
    <dbReference type="NCBI Taxonomy" id="13818"/>
    <lineage>
        <taxon>Eukaryota</taxon>
        <taxon>Viridiplantae</taxon>
        <taxon>Streptophyta</taxon>
        <taxon>Embryophyta</taxon>
        <taxon>Tracheophyta</taxon>
        <taxon>Polypodiopsida</taxon>
        <taxon>Polypodiidae</taxon>
        <taxon>Polypodiales</taxon>
        <taxon>Pteridineae</taxon>
        <taxon>Pteridaceae</taxon>
        <taxon>Vittarioideae</taxon>
        <taxon>Adiantum</taxon>
    </lineage>
</organism>
<name>A0A9D4UCQ3_ADICA</name>
<protein>
    <submittedName>
        <fullName evidence="2">Uncharacterized protein</fullName>
    </submittedName>
</protein>
<gene>
    <name evidence="2" type="ORF">GOP47_0020303</name>
</gene>
<comment type="caution">
    <text evidence="2">The sequence shown here is derived from an EMBL/GenBank/DDBJ whole genome shotgun (WGS) entry which is preliminary data.</text>
</comment>
<proteinExistence type="predicted"/>
<evidence type="ECO:0000256" key="1">
    <source>
        <dbReference type="SAM" id="MobiDB-lite"/>
    </source>
</evidence>
<feature type="compositionally biased region" description="Basic and acidic residues" evidence="1">
    <location>
        <begin position="7"/>
        <end position="17"/>
    </location>
</feature>
<sequence>MGQSSQEKFEDVDKGMVEAEQEEASQGVGQPCPTNCIEERQCIPKGVDDVNIPKNEEKVVEQSNFLSHEVVEDEVSKAMENKDWHDESDMERIPFEEPTIEGMIGKHVGLDMQQVEANCSVLLLSAMLWIHMVLKVALQISLYRLPCFFEEDYAMESSLAGERIIMYGGNASQVGIQACFLYEANIWIQGIEDRCCTKLQERLVFGFTGAQKRLIMHVLWTHGCTQCHIFDPSGVCITLRKARGFPFDQEGSCS</sequence>
<keyword evidence="3" id="KW-1185">Reference proteome</keyword>
<evidence type="ECO:0000313" key="2">
    <source>
        <dbReference type="EMBL" id="KAI5065608.1"/>
    </source>
</evidence>
<reference evidence="2" key="1">
    <citation type="submission" date="2021-01" db="EMBL/GenBank/DDBJ databases">
        <title>Adiantum capillus-veneris genome.</title>
        <authorList>
            <person name="Fang Y."/>
            <person name="Liao Q."/>
        </authorList>
    </citation>
    <scope>NUCLEOTIDE SEQUENCE</scope>
    <source>
        <strain evidence="2">H3</strain>
        <tissue evidence="2">Leaf</tissue>
    </source>
</reference>
<dbReference type="EMBL" id="JABFUD020000019">
    <property type="protein sequence ID" value="KAI5065608.1"/>
    <property type="molecule type" value="Genomic_DNA"/>
</dbReference>
<dbReference type="AlphaFoldDB" id="A0A9D4UCQ3"/>
<dbReference type="Proteomes" id="UP000886520">
    <property type="component" value="Chromosome 19"/>
</dbReference>
<feature type="region of interest" description="Disordered" evidence="1">
    <location>
        <begin position="1"/>
        <end position="35"/>
    </location>
</feature>